<dbReference type="AlphaFoldDB" id="A0AB37R697"/>
<reference evidence="2 3" key="1">
    <citation type="submission" date="2018-08" db="EMBL/GenBank/DDBJ databases">
        <title>Recombination of ecologically and evolutionarily significant loci maintains genetic cohesion in the Pseudomonas syringae species complex.</title>
        <authorList>
            <person name="Dillon M."/>
            <person name="Thakur S."/>
            <person name="Almeida R.N.D."/>
            <person name="Weir B.S."/>
            <person name="Guttman D.S."/>
        </authorList>
    </citation>
    <scope>NUCLEOTIDE SEQUENCE [LARGE SCALE GENOMIC DNA]</scope>
    <source>
        <strain evidence="2 3">ICMP 3402</strain>
    </source>
</reference>
<comment type="caution">
    <text evidence="2">The sequence shown here is derived from an EMBL/GenBank/DDBJ whole genome shotgun (WGS) entry which is preliminary data.</text>
</comment>
<dbReference type="Proteomes" id="UP000271817">
    <property type="component" value="Unassembled WGS sequence"/>
</dbReference>
<protein>
    <submittedName>
        <fullName evidence="2">MlrC</fullName>
    </submittedName>
</protein>
<name>A0AB37R697_PSEAV</name>
<evidence type="ECO:0000313" key="3">
    <source>
        <dbReference type="Proteomes" id="UP000271817"/>
    </source>
</evidence>
<evidence type="ECO:0000313" key="2">
    <source>
        <dbReference type="EMBL" id="RMU19806.1"/>
    </source>
</evidence>
<organism evidence="2 3">
    <name type="scientific">Pseudomonas amygdali pv. lachrymans</name>
    <name type="common">Pseudomonas syringae pv. lachrymans</name>
    <dbReference type="NCBI Taxonomy" id="53707"/>
    <lineage>
        <taxon>Bacteria</taxon>
        <taxon>Pseudomonadati</taxon>
        <taxon>Pseudomonadota</taxon>
        <taxon>Gammaproteobacteria</taxon>
        <taxon>Pseudomonadales</taxon>
        <taxon>Pseudomonadaceae</taxon>
        <taxon>Pseudomonas</taxon>
        <taxon>Pseudomonas amygdali</taxon>
    </lineage>
</organism>
<dbReference type="EMBL" id="RBTW01000144">
    <property type="protein sequence ID" value="RMU19806.1"/>
    <property type="molecule type" value="Genomic_DNA"/>
</dbReference>
<accession>A0AB37R697</accession>
<sequence>MTNVPDIPQHPLARIWSSIPMAANAFSQSAGLFGSFVFSVQWGRKWKVWFPIDSVMSRFNDAIRSCPYAVVHKGDVYIVVTQLPQTYIDPNFYRAMQVSVEDKDVLVARSGYHFSLNFASLGECVTADTPGMTAYHPKDQAFTVARPFYPVDDISYSPVRTFQPARA</sequence>
<evidence type="ECO:0000259" key="1">
    <source>
        <dbReference type="Pfam" id="PF07171"/>
    </source>
</evidence>
<gene>
    <name evidence="2" type="ORF">ALP33_02475</name>
</gene>
<proteinExistence type="predicted"/>
<dbReference type="InterPro" id="IPR010799">
    <property type="entry name" value="MlrC_C"/>
</dbReference>
<feature type="domain" description="Microcystin LR degradation protein MlrC C-terminal" evidence="1">
    <location>
        <begin position="64"/>
        <end position="140"/>
    </location>
</feature>
<dbReference type="Pfam" id="PF07171">
    <property type="entry name" value="MlrC_C"/>
    <property type="match status" value="1"/>
</dbReference>